<reference evidence="1 2" key="1">
    <citation type="submission" date="2024-09" db="EMBL/GenBank/DDBJ databases">
        <title>Chromosome-scale assembly of Riccia sorocarpa.</title>
        <authorList>
            <person name="Paukszto L."/>
        </authorList>
    </citation>
    <scope>NUCLEOTIDE SEQUENCE [LARGE SCALE GENOMIC DNA]</scope>
    <source>
        <strain evidence="1">LP-2024</strain>
        <tissue evidence="1">Aerial parts of the thallus</tissue>
    </source>
</reference>
<dbReference type="Proteomes" id="UP001633002">
    <property type="component" value="Unassembled WGS sequence"/>
</dbReference>
<dbReference type="PANTHER" id="PTHR33116">
    <property type="entry name" value="REVERSE TRANSCRIPTASE ZINC-BINDING DOMAIN-CONTAINING PROTEIN-RELATED-RELATED"/>
    <property type="match status" value="1"/>
</dbReference>
<evidence type="ECO:0000313" key="2">
    <source>
        <dbReference type="Proteomes" id="UP001633002"/>
    </source>
</evidence>
<sequence>MAMSHIPVWLQETGCKILTRQEETTYLGVRIGVEAAEEAHMRDLAKRFKKRLNHWTNRFLSWPAKVTLLRHVLRAIPTYQFLSLGIHNDGFKQLESICRTFLLGTNQDGKARMALIAWEGFTKTYVAGGMNIRPFRDTATALKMRYVTRLLKGDTCEWAQMICFFVRHEMNKQSTKNESGTWPLFSLRLENGDNYPHDVGLFDGQGVLGHNMARHFDAASPFKIQHSLLSTIDEALCKSSPCGTLICIIAVQIQLLWKDRNLHTFHGKRRRTPLLVILKQTREEIESNFSNKSKTRDGDKVSKH</sequence>
<accession>A0ABD3H752</accession>
<comment type="caution">
    <text evidence="1">The sequence shown here is derived from an EMBL/GenBank/DDBJ whole genome shotgun (WGS) entry which is preliminary data.</text>
</comment>
<proteinExistence type="predicted"/>
<evidence type="ECO:0000313" key="1">
    <source>
        <dbReference type="EMBL" id="KAL3686354.1"/>
    </source>
</evidence>
<dbReference type="PANTHER" id="PTHR33116:SF78">
    <property type="entry name" value="OS12G0587133 PROTEIN"/>
    <property type="match status" value="1"/>
</dbReference>
<gene>
    <name evidence="1" type="ORF">R1sor_008928</name>
</gene>
<keyword evidence="2" id="KW-1185">Reference proteome</keyword>
<dbReference type="AlphaFoldDB" id="A0ABD3H752"/>
<name>A0ABD3H752_9MARC</name>
<protein>
    <submittedName>
        <fullName evidence="1">Uncharacterized protein</fullName>
    </submittedName>
</protein>
<organism evidence="1 2">
    <name type="scientific">Riccia sorocarpa</name>
    <dbReference type="NCBI Taxonomy" id="122646"/>
    <lineage>
        <taxon>Eukaryota</taxon>
        <taxon>Viridiplantae</taxon>
        <taxon>Streptophyta</taxon>
        <taxon>Embryophyta</taxon>
        <taxon>Marchantiophyta</taxon>
        <taxon>Marchantiopsida</taxon>
        <taxon>Marchantiidae</taxon>
        <taxon>Marchantiales</taxon>
        <taxon>Ricciaceae</taxon>
        <taxon>Riccia</taxon>
    </lineage>
</organism>
<dbReference type="EMBL" id="JBJQOH010000005">
    <property type="protein sequence ID" value="KAL3686354.1"/>
    <property type="molecule type" value="Genomic_DNA"/>
</dbReference>